<dbReference type="EMBL" id="UYRV01015318">
    <property type="protein sequence ID" value="VDK60940.1"/>
    <property type="molecule type" value="Genomic_DNA"/>
</dbReference>
<name>A0A3P6S0R4_CYLGO</name>
<evidence type="ECO:0000313" key="1">
    <source>
        <dbReference type="EMBL" id="VDK60940.1"/>
    </source>
</evidence>
<reference evidence="1 2" key="1">
    <citation type="submission" date="2018-11" db="EMBL/GenBank/DDBJ databases">
        <authorList>
            <consortium name="Pathogen Informatics"/>
        </authorList>
    </citation>
    <scope>NUCLEOTIDE SEQUENCE [LARGE SCALE GENOMIC DNA]</scope>
</reference>
<organism evidence="1 2">
    <name type="scientific">Cylicostephanus goldi</name>
    <name type="common">Nematode worm</name>
    <dbReference type="NCBI Taxonomy" id="71465"/>
    <lineage>
        <taxon>Eukaryota</taxon>
        <taxon>Metazoa</taxon>
        <taxon>Ecdysozoa</taxon>
        <taxon>Nematoda</taxon>
        <taxon>Chromadorea</taxon>
        <taxon>Rhabditida</taxon>
        <taxon>Rhabditina</taxon>
        <taxon>Rhabditomorpha</taxon>
        <taxon>Strongyloidea</taxon>
        <taxon>Strongylidae</taxon>
        <taxon>Cylicostephanus</taxon>
    </lineage>
</organism>
<sequence>MLAAVLSEGLKNKISITDYHNEVSDSFFGVDVSGLAKSLSQSDLRDLSYFARSEFISRGIPFETVSLSPEVARDYGLGSRLADFPLTASSIL</sequence>
<evidence type="ECO:0000313" key="2">
    <source>
        <dbReference type="Proteomes" id="UP000271889"/>
    </source>
</evidence>
<proteinExistence type="predicted"/>
<accession>A0A3P6S0R4</accession>
<protein>
    <submittedName>
        <fullName evidence="1">Uncharacterized protein</fullName>
    </submittedName>
</protein>
<keyword evidence="2" id="KW-1185">Reference proteome</keyword>
<dbReference type="Proteomes" id="UP000271889">
    <property type="component" value="Unassembled WGS sequence"/>
</dbReference>
<dbReference type="AlphaFoldDB" id="A0A3P6S0R4"/>
<gene>
    <name evidence="1" type="ORF">CGOC_LOCUS5165</name>
</gene>
<dbReference type="OrthoDB" id="5870821at2759"/>